<evidence type="ECO:0000313" key="1">
    <source>
        <dbReference type="EMBL" id="KAK2565717.1"/>
    </source>
</evidence>
<name>A0AAD9QQL1_ACRCE</name>
<sequence length="186" mass="21279">MQIYCSCDIVEAVRTKTIIRSFGKPHFFERNEWKLHGTVSQFFLSAIILSLLAFCKKGWILVELEPGIVGGIYVMAVFQTEKETLLFGPWFNRIVPICGIVYAQNSLKNISKQQSQFEVVKLPLLMAFFLSGPCDARMTNTLKSDNGCFKEEEAYIAHIRIWCYHGFQLTSDPCVRHIRDGVTASW</sequence>
<dbReference type="EMBL" id="JARQWQ010000019">
    <property type="protein sequence ID" value="KAK2565717.1"/>
    <property type="molecule type" value="Genomic_DNA"/>
</dbReference>
<dbReference type="AlphaFoldDB" id="A0AAD9QQL1"/>
<evidence type="ECO:0000313" key="2">
    <source>
        <dbReference type="Proteomes" id="UP001249851"/>
    </source>
</evidence>
<gene>
    <name evidence="1" type="ORF">P5673_010893</name>
</gene>
<organism evidence="1 2">
    <name type="scientific">Acropora cervicornis</name>
    <name type="common">Staghorn coral</name>
    <dbReference type="NCBI Taxonomy" id="6130"/>
    <lineage>
        <taxon>Eukaryota</taxon>
        <taxon>Metazoa</taxon>
        <taxon>Cnidaria</taxon>
        <taxon>Anthozoa</taxon>
        <taxon>Hexacorallia</taxon>
        <taxon>Scleractinia</taxon>
        <taxon>Astrocoeniina</taxon>
        <taxon>Acroporidae</taxon>
        <taxon>Acropora</taxon>
    </lineage>
</organism>
<reference evidence="1" key="2">
    <citation type="journal article" date="2023" name="Science">
        <title>Genomic signatures of disease resistance in endangered staghorn corals.</title>
        <authorList>
            <person name="Vollmer S.V."/>
            <person name="Selwyn J.D."/>
            <person name="Despard B.A."/>
            <person name="Roesel C.L."/>
        </authorList>
    </citation>
    <scope>NUCLEOTIDE SEQUENCE</scope>
    <source>
        <strain evidence="1">K2</strain>
    </source>
</reference>
<dbReference type="Proteomes" id="UP001249851">
    <property type="component" value="Unassembled WGS sequence"/>
</dbReference>
<comment type="caution">
    <text evidence="1">The sequence shown here is derived from an EMBL/GenBank/DDBJ whole genome shotgun (WGS) entry which is preliminary data.</text>
</comment>
<reference evidence="1" key="1">
    <citation type="journal article" date="2023" name="G3 (Bethesda)">
        <title>Whole genome assembly and annotation of the endangered Caribbean coral Acropora cervicornis.</title>
        <authorList>
            <person name="Selwyn J.D."/>
            <person name="Vollmer S.V."/>
        </authorList>
    </citation>
    <scope>NUCLEOTIDE SEQUENCE</scope>
    <source>
        <strain evidence="1">K2</strain>
    </source>
</reference>
<proteinExistence type="predicted"/>
<accession>A0AAD9QQL1</accession>
<protein>
    <submittedName>
        <fullName evidence="1">Uncharacterized protein</fullName>
    </submittedName>
</protein>
<keyword evidence="2" id="KW-1185">Reference proteome</keyword>